<gene>
    <name evidence="2" type="ORF">DWG20_06570</name>
</gene>
<evidence type="ECO:0000313" key="2">
    <source>
        <dbReference type="EMBL" id="AXK39120.1"/>
    </source>
</evidence>
<evidence type="ECO:0000313" key="3">
    <source>
        <dbReference type="Proteomes" id="UP000254537"/>
    </source>
</evidence>
<sequence>MKTLITSLVLATSLGACLPALADSVASKTEQLGQMDKVKVDNIRLARRNGLLNIQAELVNESSRNQVVYYRFKWLDDNGFATWGEEAWKPITLYGTERKLLSEVAPTAATTDFRLQLQSPENTVR</sequence>
<feature type="signal peptide" evidence="1">
    <location>
        <begin position="1"/>
        <end position="22"/>
    </location>
</feature>
<dbReference type="InterPro" id="IPR038483">
    <property type="entry name" value="YcfL-like_sf"/>
</dbReference>
<dbReference type="InterPro" id="IPR010824">
    <property type="entry name" value="DUF1425"/>
</dbReference>
<organism evidence="2 3">
    <name type="scientific">Crenobacter cavernae</name>
    <dbReference type="NCBI Taxonomy" id="2290923"/>
    <lineage>
        <taxon>Bacteria</taxon>
        <taxon>Pseudomonadati</taxon>
        <taxon>Pseudomonadota</taxon>
        <taxon>Betaproteobacteria</taxon>
        <taxon>Neisseriales</taxon>
        <taxon>Neisseriaceae</taxon>
        <taxon>Crenobacter</taxon>
    </lineage>
</organism>
<dbReference type="OrthoDB" id="9131561at2"/>
<keyword evidence="1" id="KW-0732">Signal</keyword>
<reference evidence="2 3" key="1">
    <citation type="submission" date="2018-07" db="EMBL/GenBank/DDBJ databases">
        <title>Crenobacter cavernae sp. nov., isolated from a karst cave.</title>
        <authorList>
            <person name="Zhu H."/>
        </authorList>
    </citation>
    <scope>NUCLEOTIDE SEQUENCE [LARGE SCALE GENOMIC DNA]</scope>
    <source>
        <strain evidence="2 3">K1W11S-77</strain>
    </source>
</reference>
<dbReference type="CDD" id="cd09030">
    <property type="entry name" value="DUF1425"/>
    <property type="match status" value="1"/>
</dbReference>
<dbReference type="PROSITE" id="PS51257">
    <property type="entry name" value="PROKAR_LIPOPROTEIN"/>
    <property type="match status" value="1"/>
</dbReference>
<dbReference type="AlphaFoldDB" id="A0A345Y5B8"/>
<dbReference type="RefSeq" id="WP_115433055.1">
    <property type="nucleotide sequence ID" value="NZ_CP031337.1"/>
</dbReference>
<feature type="chain" id="PRO_5016682816" evidence="1">
    <location>
        <begin position="23"/>
        <end position="125"/>
    </location>
</feature>
<dbReference type="Gene3D" id="2.60.40.3230">
    <property type="match status" value="1"/>
</dbReference>
<dbReference type="Proteomes" id="UP000254537">
    <property type="component" value="Chromosome"/>
</dbReference>
<dbReference type="Pfam" id="PF07233">
    <property type="entry name" value="DUF1425"/>
    <property type="match status" value="1"/>
</dbReference>
<dbReference type="KEGG" id="ccah:DWG20_06570"/>
<name>A0A345Y5B8_9NEIS</name>
<protein>
    <submittedName>
        <fullName evidence="2">DUF1425 domain-containing protein</fullName>
    </submittedName>
</protein>
<accession>A0A345Y5B8</accession>
<proteinExistence type="predicted"/>
<dbReference type="EMBL" id="CP031337">
    <property type="protein sequence ID" value="AXK39120.1"/>
    <property type="molecule type" value="Genomic_DNA"/>
</dbReference>
<evidence type="ECO:0000256" key="1">
    <source>
        <dbReference type="SAM" id="SignalP"/>
    </source>
</evidence>